<dbReference type="RefSeq" id="WP_148973372.1">
    <property type="nucleotide sequence ID" value="NZ_JBNIKT010000005.1"/>
</dbReference>
<accession>A0A5D4RI56</accession>
<dbReference type="Proteomes" id="UP000322139">
    <property type="component" value="Unassembled WGS sequence"/>
</dbReference>
<sequence>MKVLTMKQPWASLFALREAEYETRTWKTAYRGALAIHTSQKIDVKACRRKNVSELLGRHGYSEENLPAGQIIAVCTLVDCFKVIDHSESGAVLENGLIISGQELYLGDYRIGCYAWQVSSMEILKEAIPAKGRLGLWEYPL</sequence>
<dbReference type="Gene3D" id="2.30.130.30">
    <property type="entry name" value="Hypothetical protein"/>
    <property type="match status" value="1"/>
</dbReference>
<proteinExistence type="predicted"/>
<dbReference type="SUPFAM" id="SSF88697">
    <property type="entry name" value="PUA domain-like"/>
    <property type="match status" value="1"/>
</dbReference>
<dbReference type="EMBL" id="VTER01000002">
    <property type="protein sequence ID" value="TYS50977.1"/>
    <property type="molecule type" value="Genomic_DNA"/>
</dbReference>
<evidence type="ECO:0000313" key="1">
    <source>
        <dbReference type="EMBL" id="TYS50977.1"/>
    </source>
</evidence>
<reference evidence="1 2" key="1">
    <citation type="submission" date="2019-08" db="EMBL/GenBank/DDBJ databases">
        <title>Bacillus genomes from the desert of Cuatro Cienegas, Coahuila.</title>
        <authorList>
            <person name="Olmedo-Alvarez G."/>
        </authorList>
    </citation>
    <scope>NUCLEOTIDE SEQUENCE [LARGE SCALE GENOMIC DNA]</scope>
    <source>
        <strain evidence="1 2">CH446_14T</strain>
    </source>
</reference>
<dbReference type="InterPro" id="IPR015947">
    <property type="entry name" value="PUA-like_sf"/>
</dbReference>
<gene>
    <name evidence="1" type="ORF">FZD51_02735</name>
</gene>
<comment type="caution">
    <text evidence="1">The sequence shown here is derived from an EMBL/GenBank/DDBJ whole genome shotgun (WGS) entry which is preliminary data.</text>
</comment>
<name>A0A5D4RI56_9BACI</name>
<dbReference type="AlphaFoldDB" id="A0A5D4RI56"/>
<organism evidence="1 2">
    <name type="scientific">Bacillus infantis</name>
    <dbReference type="NCBI Taxonomy" id="324767"/>
    <lineage>
        <taxon>Bacteria</taxon>
        <taxon>Bacillati</taxon>
        <taxon>Bacillota</taxon>
        <taxon>Bacilli</taxon>
        <taxon>Bacillales</taxon>
        <taxon>Bacillaceae</taxon>
        <taxon>Bacillus</taxon>
    </lineage>
</organism>
<protein>
    <submittedName>
        <fullName evidence="1">2-oxoglutarate dehydrogenase E1</fullName>
    </submittedName>
</protein>
<evidence type="ECO:0000313" key="2">
    <source>
        <dbReference type="Proteomes" id="UP000322139"/>
    </source>
</evidence>